<keyword evidence="12 21" id="KW-0106">Calcium</keyword>
<feature type="binding site" evidence="21">
    <location>
        <position position="179"/>
    </location>
    <ligand>
        <name>Ca(2+)</name>
        <dbReference type="ChEBI" id="CHEBI:29108"/>
        <label>3</label>
    </ligand>
</feature>
<dbReference type="InterPro" id="IPR021190">
    <property type="entry name" value="Pept_M10A"/>
</dbReference>
<feature type="binding site" evidence="20">
    <location>
        <position position="226"/>
    </location>
    <ligand>
        <name>Zn(2+)</name>
        <dbReference type="ChEBI" id="CHEBI:29105"/>
        <label>2</label>
        <note>catalytic</note>
    </ligand>
</feature>
<evidence type="ECO:0000256" key="9">
    <source>
        <dbReference type="ARBA" id="ARBA00022737"/>
    </source>
</evidence>
<evidence type="ECO:0000256" key="2">
    <source>
        <dbReference type="ARBA" id="ARBA00010370"/>
    </source>
</evidence>
<feature type="binding site" evidence="21">
    <location>
        <position position="196"/>
    </location>
    <ligand>
        <name>Ca(2+)</name>
        <dbReference type="ChEBI" id="CHEBI:29108"/>
        <label>2</label>
    </ligand>
</feature>
<feature type="active site" evidence="19">
    <location>
        <position position="223"/>
    </location>
</feature>
<protein>
    <recommendedName>
        <fullName evidence="3">Collagenase 3</fullName>
    </recommendedName>
    <alternativeName>
        <fullName evidence="18">Matrix metalloproteinase-13</fullName>
    </alternativeName>
</protein>
<dbReference type="GO" id="GO:0031012">
    <property type="term" value="C:extracellular matrix"/>
    <property type="evidence" value="ECO:0007669"/>
    <property type="project" value="InterPro"/>
</dbReference>
<dbReference type="InterPro" id="IPR000585">
    <property type="entry name" value="Hemopexin-like_dom"/>
</dbReference>
<dbReference type="Gene3D" id="3.40.390.10">
    <property type="entry name" value="Collagenase (Catalytic Domain)"/>
    <property type="match status" value="1"/>
</dbReference>
<dbReference type="InterPro" id="IPR036375">
    <property type="entry name" value="Hemopexin-like_dom_sf"/>
</dbReference>
<feature type="domain" description="Peptidase metallopeptidase" evidence="26">
    <location>
        <begin position="109"/>
        <end position="268"/>
    </location>
</feature>
<feature type="binding site" evidence="20">
    <location>
        <position position="232"/>
    </location>
    <ligand>
        <name>Zn(2+)</name>
        <dbReference type="ChEBI" id="CHEBI:29105"/>
        <label>2</label>
        <note>catalytic</note>
    </ligand>
</feature>
<feature type="binding site" evidence="21">
    <location>
        <position position="128"/>
    </location>
    <ligand>
        <name>Ca(2+)</name>
        <dbReference type="ChEBI" id="CHEBI:29108"/>
        <label>1</label>
    </ligand>
</feature>
<gene>
    <name evidence="27" type="primary">LOC102069989</name>
</gene>
<dbReference type="InterPro" id="IPR018486">
    <property type="entry name" value="Hemopexin_CS"/>
</dbReference>
<accession>A0A8D2N0L1</accession>
<comment type="similarity">
    <text evidence="2">Belongs to the peptidase M10A family.</text>
</comment>
<feature type="repeat" description="Hemopexin" evidence="24">
    <location>
        <begin position="423"/>
        <end position="466"/>
    </location>
</feature>
<dbReference type="Pfam" id="PF00413">
    <property type="entry name" value="Peptidase_M10"/>
    <property type="match status" value="1"/>
</dbReference>
<comment type="cofactor">
    <cofactor evidence="21">
        <name>Ca(2+)</name>
        <dbReference type="ChEBI" id="CHEBI:29108"/>
    </cofactor>
    <text evidence="21">Can bind about 5 Ca(2+) ions per subunit.</text>
</comment>
<evidence type="ECO:0000256" key="15">
    <source>
        <dbReference type="ARBA" id="ARBA00023145"/>
    </source>
</evidence>
<feature type="repeat" description="Hemopexin" evidence="24">
    <location>
        <begin position="327"/>
        <end position="373"/>
    </location>
</feature>
<evidence type="ECO:0000256" key="12">
    <source>
        <dbReference type="ARBA" id="ARBA00022837"/>
    </source>
</evidence>
<feature type="binding site" evidence="21">
    <location>
        <position position="187"/>
    </location>
    <ligand>
        <name>Zn(2+)</name>
        <dbReference type="ChEBI" id="CHEBI:29105"/>
        <label>1</label>
    </ligand>
</feature>
<feature type="repeat" description="Hemopexin" evidence="24">
    <location>
        <begin position="277"/>
        <end position="326"/>
    </location>
</feature>
<feature type="binding site" evidence="21">
    <location>
        <position position="429"/>
    </location>
    <ligand>
        <name>Ca(2+)</name>
        <dbReference type="ChEBI" id="CHEBI:29108"/>
        <label>5</label>
    </ligand>
</feature>
<dbReference type="FunFam" id="2.110.10.10:FF:000002">
    <property type="entry name" value="Matrix metallopeptidase 3"/>
    <property type="match status" value="1"/>
</dbReference>
<keyword evidence="8 25" id="KW-0732">Signal</keyword>
<dbReference type="PROSITE" id="PS51642">
    <property type="entry name" value="HEMOPEXIN_2"/>
    <property type="match status" value="4"/>
</dbReference>
<dbReference type="InterPro" id="IPR036365">
    <property type="entry name" value="PGBD-like_sf"/>
</dbReference>
<keyword evidence="28" id="KW-1185">Reference proteome</keyword>
<evidence type="ECO:0000256" key="23">
    <source>
        <dbReference type="PIRSR" id="PIRSR621190-4"/>
    </source>
</evidence>
<evidence type="ECO:0000259" key="26">
    <source>
        <dbReference type="SMART" id="SM00235"/>
    </source>
</evidence>
<feature type="binding site" evidence="21">
    <location>
        <position position="205"/>
    </location>
    <ligand>
        <name>Ca(2+)</name>
        <dbReference type="ChEBI" id="CHEBI:29108"/>
        <label>3</label>
    </ligand>
</feature>
<dbReference type="InterPro" id="IPR018487">
    <property type="entry name" value="Hemopexin-like_repeat"/>
</dbReference>
<feature type="binding site" evidence="21">
    <location>
        <position position="205"/>
    </location>
    <ligand>
        <name>Ca(2+)</name>
        <dbReference type="ChEBI" id="CHEBI:29108"/>
        <label>1</label>
    </ligand>
</feature>
<evidence type="ECO:0000256" key="7">
    <source>
        <dbReference type="ARBA" id="ARBA00022723"/>
    </source>
</evidence>
<evidence type="ECO:0000313" key="28">
    <source>
        <dbReference type="Proteomes" id="UP000694413"/>
    </source>
</evidence>
<feature type="binding site" evidence="21">
    <location>
        <position position="162"/>
    </location>
    <ligand>
        <name>Ca(2+)</name>
        <dbReference type="ChEBI" id="CHEBI:29108"/>
        <label>2</label>
    </ligand>
</feature>
<evidence type="ECO:0000256" key="10">
    <source>
        <dbReference type="ARBA" id="ARBA00022801"/>
    </source>
</evidence>
<dbReference type="GO" id="GO:0004222">
    <property type="term" value="F:metalloendopeptidase activity"/>
    <property type="evidence" value="ECO:0007669"/>
    <property type="project" value="InterPro"/>
</dbReference>
<feature type="disulfide bond" evidence="22">
    <location>
        <begin position="280"/>
        <end position="466"/>
    </location>
</feature>
<feature type="signal peptide" evidence="25">
    <location>
        <begin position="1"/>
        <end position="25"/>
    </location>
</feature>
<comment type="cofactor">
    <cofactor evidence="21">
        <name>Zn(2+)</name>
        <dbReference type="ChEBI" id="CHEBI:29105"/>
    </cofactor>
    <text evidence="21">Binds 2 Zn(2+) ions per subunit.</text>
</comment>
<feature type="binding site" evidence="21">
    <location>
        <position position="172"/>
    </location>
    <ligand>
        <name>Zn(2+)</name>
        <dbReference type="ChEBI" id="CHEBI:29105"/>
        <label>1</label>
    </ligand>
</feature>
<dbReference type="Pfam" id="PF00045">
    <property type="entry name" value="Hemopexin"/>
    <property type="match status" value="4"/>
</dbReference>
<dbReference type="InterPro" id="IPR002477">
    <property type="entry name" value="Peptidoglycan-bd-like"/>
</dbReference>
<dbReference type="InterPro" id="IPR033739">
    <property type="entry name" value="M10A_MMP"/>
</dbReference>
<feature type="binding site" evidence="21">
    <location>
        <position position="180"/>
    </location>
    <ligand>
        <name>Ca(2+)</name>
        <dbReference type="ChEBI" id="CHEBI:29108"/>
        <label>3</label>
    </ligand>
</feature>
<evidence type="ECO:0000256" key="13">
    <source>
        <dbReference type="ARBA" id="ARBA00023049"/>
    </source>
</evidence>
<keyword evidence="6" id="KW-0645">Protease</keyword>
<evidence type="ECO:0000256" key="6">
    <source>
        <dbReference type="ARBA" id="ARBA00022670"/>
    </source>
</evidence>
<evidence type="ECO:0000256" key="20">
    <source>
        <dbReference type="PIRSR" id="PIRSR001191-2"/>
    </source>
</evidence>
<sequence>RLVEMTVGNLPFLLLLCAALSGAFPASTRQTKEEGTQLIQKYLENYYGFKKDGDPFVWKSNNAMTQKLKEMQAFFGLEVTGKLDSGTMDLIQKRRCGFPDVAGFSTFAGEPKWTKHVLTYRIVNYTPDLRPADVKAAIRKAFRVWSSVTPLRFIQKDSGDADIMISFAARDHNDFIPFDGPGGSLAHAYAPGKDFGGDAHFDEDETWTKSTEGTNLFYVAAHEFGHSLGLSHSKDPNALMYPVYRKFDPSVLLLHQDDITGIQYLYDPTESKDPALPNSCSSNLTFDAVTTFRGEIMFFKDKHIWRKHPAVRTADFELISSFWPRLPPGVDAAYEIPEKDEMVIFKGKEFWVVRGDTILPGYPQKLYTLGFSKDVSKIDAAFHNGIEGKTYYFIADKFWSYDERSQSMDRKPLLIRDAFPGINGKIDAVFQHENSLYFFSGRKQFEFDLNKKRVTRLLKTNFWFPC</sequence>
<dbReference type="GO" id="GO:0030574">
    <property type="term" value="P:collagen catabolic process"/>
    <property type="evidence" value="ECO:0007669"/>
    <property type="project" value="UniProtKB-KW"/>
</dbReference>
<name>A0A8D2N0L1_ZONAL</name>
<reference evidence="27" key="1">
    <citation type="submission" date="2025-08" db="UniProtKB">
        <authorList>
            <consortium name="Ensembl"/>
        </authorList>
    </citation>
    <scope>IDENTIFICATION</scope>
</reference>
<evidence type="ECO:0000256" key="8">
    <source>
        <dbReference type="ARBA" id="ARBA00022729"/>
    </source>
</evidence>
<dbReference type="GO" id="GO:0030198">
    <property type="term" value="P:extracellular matrix organization"/>
    <property type="evidence" value="ECO:0007669"/>
    <property type="project" value="TreeGrafter"/>
</dbReference>
<dbReference type="InterPro" id="IPR001818">
    <property type="entry name" value="Pept_M10_metallopeptidase"/>
</dbReference>
<evidence type="ECO:0000256" key="3">
    <source>
        <dbReference type="ARBA" id="ARBA00018037"/>
    </source>
</evidence>
<feature type="binding site" evidence="21">
    <location>
        <position position="174"/>
    </location>
    <ligand>
        <name>Zn(2+)</name>
        <dbReference type="ChEBI" id="CHEBI:29105"/>
        <label>1</label>
    </ligand>
</feature>
<keyword evidence="4" id="KW-0964">Secreted</keyword>
<dbReference type="PANTHER" id="PTHR10201:SF165">
    <property type="entry name" value="COLLAGENASE 3"/>
    <property type="match status" value="1"/>
</dbReference>
<dbReference type="CDD" id="cd00094">
    <property type="entry name" value="HX"/>
    <property type="match status" value="1"/>
</dbReference>
<feature type="binding site" evidence="21">
    <location>
        <position position="333"/>
    </location>
    <ligand>
        <name>Ca(2+)</name>
        <dbReference type="ChEBI" id="CHEBI:29108"/>
        <label>5</label>
    </ligand>
</feature>
<organism evidence="27 28">
    <name type="scientific">Zonotrichia albicollis</name>
    <name type="common">White-throated sparrow</name>
    <name type="synonym">Fringilla albicollis</name>
    <dbReference type="NCBI Taxonomy" id="44394"/>
    <lineage>
        <taxon>Eukaryota</taxon>
        <taxon>Metazoa</taxon>
        <taxon>Chordata</taxon>
        <taxon>Craniata</taxon>
        <taxon>Vertebrata</taxon>
        <taxon>Euteleostomi</taxon>
        <taxon>Archelosauria</taxon>
        <taxon>Archosauria</taxon>
        <taxon>Dinosauria</taxon>
        <taxon>Saurischia</taxon>
        <taxon>Theropoda</taxon>
        <taxon>Coelurosauria</taxon>
        <taxon>Aves</taxon>
        <taxon>Neognathae</taxon>
        <taxon>Neoaves</taxon>
        <taxon>Telluraves</taxon>
        <taxon>Australaves</taxon>
        <taxon>Passeriformes</taxon>
        <taxon>Passerellidae</taxon>
        <taxon>Zonotrichia</taxon>
    </lineage>
</organism>
<dbReference type="SUPFAM" id="SSF55486">
    <property type="entry name" value="Metalloproteases ('zincins'), catalytic domain"/>
    <property type="match status" value="1"/>
</dbReference>
<feature type="binding site" evidence="21">
    <location>
        <position position="202"/>
    </location>
    <ligand>
        <name>Ca(2+)</name>
        <dbReference type="ChEBI" id="CHEBI:29108"/>
        <label>3</label>
    </ligand>
</feature>
<evidence type="ECO:0000256" key="24">
    <source>
        <dbReference type="PROSITE-ProRule" id="PRU01011"/>
    </source>
</evidence>
<feature type="binding site" evidence="21">
    <location>
        <position position="240"/>
    </location>
    <ligand>
        <name>Zn(2+)</name>
        <dbReference type="ChEBI" id="CHEBI:29105"/>
        <label>2</label>
        <note>catalytic</note>
    </ligand>
</feature>
<dbReference type="GO" id="GO:0006508">
    <property type="term" value="P:proteolysis"/>
    <property type="evidence" value="ECO:0007669"/>
    <property type="project" value="UniProtKB-KW"/>
</dbReference>
<dbReference type="AlphaFoldDB" id="A0A8D2N0L1"/>
<comment type="subcellular location">
    <subcellularLocation>
        <location evidence="1">Secreted</location>
        <location evidence="1">Extracellular space</location>
        <location evidence="1">Extracellular matrix</location>
    </subcellularLocation>
</comment>
<feature type="binding site" evidence="21">
    <location>
        <position position="427"/>
    </location>
    <ligand>
        <name>Ca(2+)</name>
        <dbReference type="ChEBI" id="CHEBI:29108"/>
        <label>4</label>
    </ligand>
</feature>
<reference evidence="27" key="2">
    <citation type="submission" date="2025-09" db="UniProtKB">
        <authorList>
            <consortium name="Ensembl"/>
        </authorList>
    </citation>
    <scope>IDENTIFICATION</scope>
</reference>
<feature type="repeat" description="Hemopexin" evidence="24">
    <location>
        <begin position="375"/>
        <end position="422"/>
    </location>
</feature>
<evidence type="ECO:0000256" key="19">
    <source>
        <dbReference type="PIRSR" id="PIRSR001191-1"/>
    </source>
</evidence>
<keyword evidence="13" id="KW-0482">Metalloprotease</keyword>
<keyword evidence="7 20" id="KW-0479">Metal-binding</keyword>
<keyword evidence="10" id="KW-0378">Hydrolase</keyword>
<dbReference type="SMART" id="SM00120">
    <property type="entry name" value="HX"/>
    <property type="match status" value="4"/>
</dbReference>
<dbReference type="PRINTS" id="PR00138">
    <property type="entry name" value="MATRIXIN"/>
</dbReference>
<dbReference type="GO" id="GO:0008270">
    <property type="term" value="F:zinc ion binding"/>
    <property type="evidence" value="ECO:0007669"/>
    <property type="project" value="InterPro"/>
</dbReference>
<dbReference type="Ensembl" id="ENSZALT00000021039.1">
    <property type="protein sequence ID" value="ENSZALP00000015645.1"/>
    <property type="gene ID" value="ENSZALG00000012792.1"/>
</dbReference>
<feature type="binding site" evidence="21">
    <location>
        <position position="287"/>
    </location>
    <ligand>
        <name>Ca(2+)</name>
        <dbReference type="ChEBI" id="CHEBI:29108"/>
        <label>4</label>
    </ligand>
</feature>
<dbReference type="CDD" id="cd04278">
    <property type="entry name" value="ZnMc_MMP"/>
    <property type="match status" value="1"/>
</dbReference>
<evidence type="ECO:0000256" key="1">
    <source>
        <dbReference type="ARBA" id="ARBA00004498"/>
    </source>
</evidence>
<feature type="binding site" evidence="21">
    <location>
        <position position="198"/>
    </location>
    <ligand>
        <name>Ca(2+)</name>
        <dbReference type="ChEBI" id="CHEBI:29108"/>
        <label>2</label>
    </ligand>
</feature>
<dbReference type="FunFam" id="3.40.390.10:FF:000007">
    <property type="entry name" value="Collagenase 3"/>
    <property type="match status" value="1"/>
</dbReference>
<evidence type="ECO:0000256" key="5">
    <source>
        <dbReference type="ARBA" id="ARBA00022530"/>
    </source>
</evidence>
<keyword evidence="17" id="KW-0325">Glycoprotein</keyword>
<feature type="chain" id="PRO_5034336848" description="Collagenase 3" evidence="25">
    <location>
        <begin position="26"/>
        <end position="466"/>
    </location>
</feature>
<feature type="binding site" evidence="20">
    <location>
        <position position="222"/>
    </location>
    <ligand>
        <name>Zn(2+)</name>
        <dbReference type="ChEBI" id="CHEBI:29105"/>
        <label>2</label>
        <note>catalytic</note>
    </ligand>
</feature>
<dbReference type="SUPFAM" id="SSF47090">
    <property type="entry name" value="PGBD-like"/>
    <property type="match status" value="1"/>
</dbReference>
<feature type="binding site" evidence="21">
    <location>
        <position position="200"/>
    </location>
    <ligand>
        <name>Zn(2+)</name>
        <dbReference type="ChEBI" id="CHEBI:29105"/>
        <label>1</label>
    </ligand>
</feature>
<feature type="binding site" evidence="21">
    <location>
        <position position="381"/>
    </location>
    <ligand>
        <name>Ca(2+)</name>
        <dbReference type="ChEBI" id="CHEBI:29108"/>
        <label>5</label>
    </ligand>
</feature>
<feature type="modified residue" description="Phosphotyrosine; by PKDCC" evidence="23">
    <location>
        <position position="362"/>
    </location>
</feature>
<evidence type="ECO:0000256" key="4">
    <source>
        <dbReference type="ARBA" id="ARBA00022525"/>
    </source>
</evidence>
<dbReference type="PIRSF" id="PIRSF001191">
    <property type="entry name" value="Peptidase_M10A_matrix"/>
    <property type="match status" value="1"/>
</dbReference>
<keyword evidence="5" id="KW-0272">Extracellular matrix</keyword>
<dbReference type="SUPFAM" id="SSF50923">
    <property type="entry name" value="Hemopexin-like domain"/>
    <property type="match status" value="1"/>
</dbReference>
<keyword evidence="15" id="KW-0865">Zymogen</keyword>
<keyword evidence="9" id="KW-0677">Repeat</keyword>
<proteinExistence type="inferred from homology"/>
<dbReference type="Pfam" id="PF01471">
    <property type="entry name" value="PG_binding_1"/>
    <property type="match status" value="1"/>
</dbReference>
<dbReference type="PROSITE" id="PS00024">
    <property type="entry name" value="HEMOPEXIN"/>
    <property type="match status" value="1"/>
</dbReference>
<keyword evidence="16 22" id="KW-1015">Disulfide bond</keyword>
<evidence type="ECO:0000256" key="25">
    <source>
        <dbReference type="SAM" id="SignalP"/>
    </source>
</evidence>
<dbReference type="Gene3D" id="2.110.10.10">
    <property type="entry name" value="Hemopexin-like domain"/>
    <property type="match status" value="1"/>
</dbReference>
<evidence type="ECO:0000256" key="16">
    <source>
        <dbReference type="ARBA" id="ARBA00023157"/>
    </source>
</evidence>
<evidence type="ECO:0000256" key="22">
    <source>
        <dbReference type="PIRSR" id="PIRSR621190-3"/>
    </source>
</evidence>
<feature type="binding site" evidence="21">
    <location>
        <position position="331"/>
    </location>
    <ligand>
        <name>Ca(2+)</name>
        <dbReference type="ChEBI" id="CHEBI:29108"/>
        <label>4</label>
    </ligand>
</feature>
<feature type="binding site" description="in inhibited form" evidence="21">
    <location>
        <position position="96"/>
    </location>
    <ligand>
        <name>Zn(2+)</name>
        <dbReference type="ChEBI" id="CHEBI:29105"/>
        <label>2</label>
        <note>catalytic</note>
    </ligand>
</feature>
<dbReference type="Proteomes" id="UP000694413">
    <property type="component" value="Unassembled WGS sequence"/>
</dbReference>
<dbReference type="InterPro" id="IPR024079">
    <property type="entry name" value="MetalloPept_cat_dom_sf"/>
</dbReference>
<evidence type="ECO:0000256" key="14">
    <source>
        <dbReference type="ARBA" id="ARBA00023105"/>
    </source>
</evidence>
<dbReference type="GO" id="GO:0005615">
    <property type="term" value="C:extracellular space"/>
    <property type="evidence" value="ECO:0007669"/>
    <property type="project" value="TreeGrafter"/>
</dbReference>
<evidence type="ECO:0000313" key="27">
    <source>
        <dbReference type="Ensembl" id="ENSZALP00000015645.1"/>
    </source>
</evidence>
<evidence type="ECO:0000256" key="18">
    <source>
        <dbReference type="ARBA" id="ARBA00031807"/>
    </source>
</evidence>
<dbReference type="InterPro" id="IPR006026">
    <property type="entry name" value="Peptidase_Metallo"/>
</dbReference>
<keyword evidence="14" id="KW-0177">Collagen degradation</keyword>
<dbReference type="PANTHER" id="PTHR10201">
    <property type="entry name" value="MATRIX METALLOPROTEINASE"/>
    <property type="match status" value="1"/>
</dbReference>
<evidence type="ECO:0000256" key="11">
    <source>
        <dbReference type="ARBA" id="ARBA00022833"/>
    </source>
</evidence>
<dbReference type="SMART" id="SM00235">
    <property type="entry name" value="ZnMc"/>
    <property type="match status" value="1"/>
</dbReference>
<evidence type="ECO:0000256" key="17">
    <source>
        <dbReference type="ARBA" id="ARBA00023180"/>
    </source>
</evidence>
<evidence type="ECO:0000256" key="21">
    <source>
        <dbReference type="PIRSR" id="PIRSR621190-2"/>
    </source>
</evidence>
<keyword evidence="11 20" id="KW-0862">Zinc</keyword>